<gene>
    <name evidence="1" type="ORF">MANES_15G023700</name>
</gene>
<proteinExistence type="predicted"/>
<protein>
    <submittedName>
        <fullName evidence="1">Uncharacterized protein</fullName>
    </submittedName>
</protein>
<name>A0A2C9UC30_MANES</name>
<evidence type="ECO:0000313" key="1">
    <source>
        <dbReference type="EMBL" id="OAY27883.1"/>
    </source>
</evidence>
<dbReference type="AlphaFoldDB" id="A0A2C9UC30"/>
<reference evidence="1" key="1">
    <citation type="submission" date="2016-02" db="EMBL/GenBank/DDBJ databases">
        <title>WGS assembly of Manihot esculenta.</title>
        <authorList>
            <person name="Bredeson J.V."/>
            <person name="Prochnik S.E."/>
            <person name="Lyons J.B."/>
            <person name="Schmutz J."/>
            <person name="Grimwood J."/>
            <person name="Vrebalov J."/>
            <person name="Bart R.S."/>
            <person name="Amuge T."/>
            <person name="Ferguson M.E."/>
            <person name="Green R."/>
            <person name="Putnam N."/>
            <person name="Stites J."/>
            <person name="Rounsley S."/>
            <person name="Rokhsar D.S."/>
        </authorList>
    </citation>
    <scope>NUCLEOTIDE SEQUENCE [LARGE SCALE GENOMIC DNA]</scope>
    <source>
        <tissue evidence="1">Leaf</tissue>
    </source>
</reference>
<dbReference type="EMBL" id="CM004401">
    <property type="protein sequence ID" value="OAY27883.1"/>
    <property type="molecule type" value="Genomic_DNA"/>
</dbReference>
<organism evidence="1">
    <name type="scientific">Manihot esculenta</name>
    <name type="common">Cassava</name>
    <name type="synonym">Jatropha manihot</name>
    <dbReference type="NCBI Taxonomy" id="3983"/>
    <lineage>
        <taxon>Eukaryota</taxon>
        <taxon>Viridiplantae</taxon>
        <taxon>Streptophyta</taxon>
        <taxon>Embryophyta</taxon>
        <taxon>Tracheophyta</taxon>
        <taxon>Spermatophyta</taxon>
        <taxon>Magnoliopsida</taxon>
        <taxon>eudicotyledons</taxon>
        <taxon>Gunneridae</taxon>
        <taxon>Pentapetalae</taxon>
        <taxon>rosids</taxon>
        <taxon>fabids</taxon>
        <taxon>Malpighiales</taxon>
        <taxon>Euphorbiaceae</taxon>
        <taxon>Crotonoideae</taxon>
        <taxon>Manihoteae</taxon>
        <taxon>Manihot</taxon>
    </lineage>
</organism>
<accession>A0A2C9UC30</accession>
<sequence>MANNTTIEGMMVLNTPRWLKEGWNDTDFSIYFVMGGLCYQLAMRERLCDRTILVPCSNW</sequence>